<accession>A0AAD6QK02</accession>
<sequence length="75" mass="8991">MTQLQRSMTWKDGFLLPMLTGSLCRFCSNCTDYQKRRLEIRYGQKKAMSRVKKQYCHSLKLFTYTATERDHLLHP</sequence>
<dbReference type="AlphaFoldDB" id="A0AAD6QK02"/>
<comment type="caution">
    <text evidence="1">The sequence shown here is derived from an EMBL/GenBank/DDBJ whole genome shotgun (WGS) entry which is preliminary data.</text>
</comment>
<dbReference type="InterPro" id="IPR045864">
    <property type="entry name" value="aa-tRNA-synth_II/BPL/LPL"/>
</dbReference>
<proteinExistence type="predicted"/>
<dbReference type="EMBL" id="JAQIZT010000007">
    <property type="protein sequence ID" value="KAJ6991715.1"/>
    <property type="molecule type" value="Genomic_DNA"/>
</dbReference>
<name>A0AAD6QK02_9ROSI</name>
<keyword evidence="2" id="KW-1185">Reference proteome</keyword>
<dbReference type="Proteomes" id="UP001164929">
    <property type="component" value="Chromosome 7"/>
</dbReference>
<dbReference type="Gene3D" id="3.30.930.10">
    <property type="entry name" value="Bira Bifunctional Protein, Domain 2"/>
    <property type="match status" value="1"/>
</dbReference>
<evidence type="ECO:0000313" key="1">
    <source>
        <dbReference type="EMBL" id="KAJ6991715.1"/>
    </source>
</evidence>
<gene>
    <name evidence="1" type="ORF">NC653_019777</name>
</gene>
<protein>
    <submittedName>
        <fullName evidence="1">Uncharacterized protein</fullName>
    </submittedName>
</protein>
<reference evidence="1" key="1">
    <citation type="journal article" date="2023" name="Mol. Ecol. Resour.">
        <title>Chromosome-level genome assembly of a triploid poplar Populus alba 'Berolinensis'.</title>
        <authorList>
            <person name="Chen S."/>
            <person name="Yu Y."/>
            <person name="Wang X."/>
            <person name="Wang S."/>
            <person name="Zhang T."/>
            <person name="Zhou Y."/>
            <person name="He R."/>
            <person name="Meng N."/>
            <person name="Wang Y."/>
            <person name="Liu W."/>
            <person name="Liu Z."/>
            <person name="Liu J."/>
            <person name="Guo Q."/>
            <person name="Huang H."/>
            <person name="Sederoff R.R."/>
            <person name="Wang G."/>
            <person name="Qu G."/>
            <person name="Chen S."/>
        </authorList>
    </citation>
    <scope>NUCLEOTIDE SEQUENCE</scope>
    <source>
        <strain evidence="1">SC-2020</strain>
    </source>
</reference>
<evidence type="ECO:0000313" key="2">
    <source>
        <dbReference type="Proteomes" id="UP001164929"/>
    </source>
</evidence>
<organism evidence="1 2">
    <name type="scientific">Populus alba x Populus x berolinensis</name>
    <dbReference type="NCBI Taxonomy" id="444605"/>
    <lineage>
        <taxon>Eukaryota</taxon>
        <taxon>Viridiplantae</taxon>
        <taxon>Streptophyta</taxon>
        <taxon>Embryophyta</taxon>
        <taxon>Tracheophyta</taxon>
        <taxon>Spermatophyta</taxon>
        <taxon>Magnoliopsida</taxon>
        <taxon>eudicotyledons</taxon>
        <taxon>Gunneridae</taxon>
        <taxon>Pentapetalae</taxon>
        <taxon>rosids</taxon>
        <taxon>fabids</taxon>
        <taxon>Malpighiales</taxon>
        <taxon>Salicaceae</taxon>
        <taxon>Saliceae</taxon>
        <taxon>Populus</taxon>
    </lineage>
</organism>